<dbReference type="GO" id="GO:0000428">
    <property type="term" value="C:DNA-directed RNA polymerase complex"/>
    <property type="evidence" value="ECO:0007669"/>
    <property type="project" value="UniProtKB-KW"/>
</dbReference>
<gene>
    <name evidence="2" type="ORF">HNR10_002104</name>
</gene>
<dbReference type="EMBL" id="JACCFS010000001">
    <property type="protein sequence ID" value="NYJ34223.1"/>
    <property type="molecule type" value="Genomic_DNA"/>
</dbReference>
<proteinExistence type="predicted"/>
<dbReference type="InterPro" id="IPR024439">
    <property type="entry name" value="RNHCP"/>
</dbReference>
<reference evidence="2 3" key="1">
    <citation type="submission" date="2020-07" db="EMBL/GenBank/DDBJ databases">
        <title>Sequencing the genomes of 1000 actinobacteria strains.</title>
        <authorList>
            <person name="Klenk H.-P."/>
        </authorList>
    </citation>
    <scope>NUCLEOTIDE SEQUENCE [LARGE SCALE GENOMIC DNA]</scope>
    <source>
        <strain evidence="2 3">DSM 44442</strain>
    </source>
</reference>
<sequence length="143" mass="15629">MGRRNTRGRRRAQRPKTVLHAHGEAGRTGSFRCVRCRLEIPADAPGTAHRNHCPHCLSSLHVDRRIPGDRAADCRGRMDAVSISARPDGEWMIIHRCSRCGGLSANRVAGDDNARALVRMAVRPLAAARPSATAVARQVLIDL</sequence>
<name>A0A7Z0ELD0_9ACTN</name>
<comment type="caution">
    <text evidence="2">The sequence shown here is derived from an EMBL/GenBank/DDBJ whole genome shotgun (WGS) entry which is preliminary data.</text>
</comment>
<keyword evidence="2" id="KW-0240">DNA-directed RNA polymerase</keyword>
<feature type="domain" description="RNHCP" evidence="1">
    <location>
        <begin position="30"/>
        <end position="117"/>
    </location>
</feature>
<dbReference type="Pfam" id="PF12647">
    <property type="entry name" value="RNHCP"/>
    <property type="match status" value="1"/>
</dbReference>
<accession>A0A7Z0ELD0</accession>
<protein>
    <submittedName>
        <fullName evidence="2">DNA-directed RNA polymerase subunit RPC12/RpoP</fullName>
    </submittedName>
</protein>
<keyword evidence="3" id="KW-1185">Reference proteome</keyword>
<evidence type="ECO:0000259" key="1">
    <source>
        <dbReference type="Pfam" id="PF12647"/>
    </source>
</evidence>
<dbReference type="AlphaFoldDB" id="A0A7Z0ELD0"/>
<evidence type="ECO:0000313" key="2">
    <source>
        <dbReference type="EMBL" id="NYJ34223.1"/>
    </source>
</evidence>
<organism evidence="2 3">
    <name type="scientific">Nocardiopsis aegyptia</name>
    <dbReference type="NCBI Taxonomy" id="220378"/>
    <lineage>
        <taxon>Bacteria</taxon>
        <taxon>Bacillati</taxon>
        <taxon>Actinomycetota</taxon>
        <taxon>Actinomycetes</taxon>
        <taxon>Streptosporangiales</taxon>
        <taxon>Nocardiopsidaceae</taxon>
        <taxon>Nocardiopsis</taxon>
    </lineage>
</organism>
<dbReference type="Proteomes" id="UP000572051">
    <property type="component" value="Unassembled WGS sequence"/>
</dbReference>
<evidence type="ECO:0000313" key="3">
    <source>
        <dbReference type="Proteomes" id="UP000572051"/>
    </source>
</evidence>
<keyword evidence="2" id="KW-0804">Transcription</keyword>